<keyword evidence="2" id="KW-1185">Reference proteome</keyword>
<sequence>MGTIFLKQRALGFGRTWRRVLLSINSKKGALGFGPTSKKKKKKIPDVAVFRASTFMLWDIAEALEMREGRLRRCRWSQIPEVWRKCYRHEKADCIKMQKNEIQRWISMSFLHGYCIRKGSSCSRRRKAYRYYTNFLTNSFLNSGSIAGSDAQIE</sequence>
<comment type="caution">
    <text evidence="1">The sequence shown here is derived from an EMBL/GenBank/DDBJ whole genome shotgun (WGS) entry which is preliminary data.</text>
</comment>
<name>A0A8T2THT2_CERRI</name>
<protein>
    <submittedName>
        <fullName evidence="1">Uncharacterized protein</fullName>
    </submittedName>
</protein>
<evidence type="ECO:0000313" key="2">
    <source>
        <dbReference type="Proteomes" id="UP000825935"/>
    </source>
</evidence>
<dbReference type="EMBL" id="CM035417">
    <property type="protein sequence ID" value="KAH7422887.1"/>
    <property type="molecule type" value="Genomic_DNA"/>
</dbReference>
<dbReference type="AlphaFoldDB" id="A0A8T2THT2"/>
<reference evidence="1" key="1">
    <citation type="submission" date="2021-08" db="EMBL/GenBank/DDBJ databases">
        <title>WGS assembly of Ceratopteris richardii.</title>
        <authorList>
            <person name="Marchant D.B."/>
            <person name="Chen G."/>
            <person name="Jenkins J."/>
            <person name="Shu S."/>
            <person name="Leebens-Mack J."/>
            <person name="Grimwood J."/>
            <person name="Schmutz J."/>
            <person name="Soltis P."/>
            <person name="Soltis D."/>
            <person name="Chen Z.-H."/>
        </authorList>
    </citation>
    <scope>NUCLEOTIDE SEQUENCE</scope>
    <source>
        <strain evidence="1">Whitten #5841</strain>
        <tissue evidence="1">Leaf</tissue>
    </source>
</reference>
<organism evidence="1 2">
    <name type="scientific">Ceratopteris richardii</name>
    <name type="common">Triangle waterfern</name>
    <dbReference type="NCBI Taxonomy" id="49495"/>
    <lineage>
        <taxon>Eukaryota</taxon>
        <taxon>Viridiplantae</taxon>
        <taxon>Streptophyta</taxon>
        <taxon>Embryophyta</taxon>
        <taxon>Tracheophyta</taxon>
        <taxon>Polypodiopsida</taxon>
        <taxon>Polypodiidae</taxon>
        <taxon>Polypodiales</taxon>
        <taxon>Pteridineae</taxon>
        <taxon>Pteridaceae</taxon>
        <taxon>Parkerioideae</taxon>
        <taxon>Ceratopteris</taxon>
    </lineage>
</organism>
<evidence type="ECO:0000313" key="1">
    <source>
        <dbReference type="EMBL" id="KAH7422887.1"/>
    </source>
</evidence>
<accession>A0A8T2THT2</accession>
<dbReference type="Proteomes" id="UP000825935">
    <property type="component" value="Chromosome 12"/>
</dbReference>
<proteinExistence type="predicted"/>
<gene>
    <name evidence="1" type="ORF">KP509_12G030400</name>
</gene>